<evidence type="ECO:0000256" key="1">
    <source>
        <dbReference type="SAM" id="MobiDB-lite"/>
    </source>
</evidence>
<evidence type="ECO:0008006" key="4">
    <source>
        <dbReference type="Google" id="ProtNLM"/>
    </source>
</evidence>
<dbReference type="AlphaFoldDB" id="A0A668TTX1"/>
<accession>A0A668TTX1</accession>
<reference evidence="2" key="2">
    <citation type="submission" date="2025-09" db="UniProtKB">
        <authorList>
            <consortium name="Ensembl"/>
        </authorList>
    </citation>
    <scope>IDENTIFICATION</scope>
</reference>
<dbReference type="InterPro" id="IPR026719">
    <property type="entry name" value="ERICH1"/>
</dbReference>
<dbReference type="OMA" id="YWITEIL"/>
<dbReference type="Ensembl" id="ENSOABT00000031580.2">
    <property type="protein sequence ID" value="ENSOABP00000030739.1"/>
    <property type="gene ID" value="ENSOABG00000014194.2"/>
</dbReference>
<sequence length="346" mass="38659">LWKTYLRRQEVLIFVFQSKVLQKLYPAIQEVVTEQSPPHIVEALGKKKPLKSKARGEGAASGAAVKRQSAAKPGRRIYTVLPPPADYDIHSEESVSLQQLKSINSVEEPAEGNNHESDEVLDEEQEAEEQRRRRRRKRKKKGTICQDCGNDEATPGSESGTGQSQTAVDEGAERISRNKKRKLKKKRHKQKLLSMGLMPRAAALEFTYQKDGEEEEGQEEDERRAAEVSDFLRTTMEMYLSDSSSHASTIPDLSATVDGLLGGIDGGSKPNSVLKQLYSLKTFVQQTNTDKLEKALKELCSNSSCMSAEETAAVVTLFQYWITDILPMQGDKKTRAFSNTPMRLPV</sequence>
<feature type="compositionally biased region" description="Polar residues" evidence="1">
    <location>
        <begin position="156"/>
        <end position="167"/>
    </location>
</feature>
<evidence type="ECO:0000313" key="2">
    <source>
        <dbReference type="Ensembl" id="ENSOABP00000030739.1"/>
    </source>
</evidence>
<dbReference type="PANTHER" id="PTHR22444:SF1">
    <property type="entry name" value="GLUTAMATE-RICH PROTEIN 1"/>
    <property type="match status" value="1"/>
</dbReference>
<protein>
    <recommendedName>
        <fullName evidence="4">Glutamate-rich 1</fullName>
    </recommendedName>
</protein>
<reference evidence="2" key="1">
    <citation type="submission" date="2025-08" db="UniProtKB">
        <authorList>
            <consortium name="Ensembl"/>
        </authorList>
    </citation>
    <scope>IDENTIFICATION</scope>
</reference>
<feature type="region of interest" description="Disordered" evidence="1">
    <location>
        <begin position="107"/>
        <end position="190"/>
    </location>
</feature>
<proteinExistence type="predicted"/>
<feature type="compositionally biased region" description="Basic residues" evidence="1">
    <location>
        <begin position="177"/>
        <end position="190"/>
    </location>
</feature>
<organism evidence="2 3">
    <name type="scientific">Oreochromis aureus</name>
    <name type="common">Israeli tilapia</name>
    <name type="synonym">Chromis aureus</name>
    <dbReference type="NCBI Taxonomy" id="47969"/>
    <lineage>
        <taxon>Eukaryota</taxon>
        <taxon>Metazoa</taxon>
        <taxon>Chordata</taxon>
        <taxon>Craniata</taxon>
        <taxon>Vertebrata</taxon>
        <taxon>Euteleostomi</taxon>
        <taxon>Actinopterygii</taxon>
        <taxon>Neopterygii</taxon>
        <taxon>Teleostei</taxon>
        <taxon>Neoteleostei</taxon>
        <taxon>Acanthomorphata</taxon>
        <taxon>Ovalentaria</taxon>
        <taxon>Cichlomorphae</taxon>
        <taxon>Cichliformes</taxon>
        <taxon>Cichlidae</taxon>
        <taxon>African cichlids</taxon>
        <taxon>Pseudocrenilabrinae</taxon>
        <taxon>Oreochromini</taxon>
        <taxon>Oreochromis</taxon>
    </lineage>
</organism>
<feature type="compositionally biased region" description="Basic residues" evidence="1">
    <location>
        <begin position="132"/>
        <end position="142"/>
    </location>
</feature>
<keyword evidence="3" id="KW-1185">Reference proteome</keyword>
<gene>
    <name evidence="2" type="primary">LOC116330590</name>
</gene>
<dbReference type="PANTHER" id="PTHR22444">
    <property type="entry name" value="GLUTAMATE-RICH PROTEIN 1"/>
    <property type="match status" value="1"/>
</dbReference>
<dbReference type="Proteomes" id="UP000472276">
    <property type="component" value="Unassembled WGS sequence"/>
</dbReference>
<feature type="region of interest" description="Disordered" evidence="1">
    <location>
        <begin position="46"/>
        <end position="85"/>
    </location>
</feature>
<evidence type="ECO:0000313" key="3">
    <source>
        <dbReference type="Proteomes" id="UP000472276"/>
    </source>
</evidence>
<name>A0A668TTX1_OREAU</name>